<dbReference type="SUPFAM" id="SSF56672">
    <property type="entry name" value="DNA/RNA polymerases"/>
    <property type="match status" value="1"/>
</dbReference>
<protein>
    <recommendedName>
        <fullName evidence="3">Reverse transcriptase</fullName>
    </recommendedName>
</protein>
<dbReference type="Gene3D" id="3.30.70.270">
    <property type="match status" value="1"/>
</dbReference>
<dbReference type="Gene3D" id="3.10.10.10">
    <property type="entry name" value="HIV Type 1 Reverse Transcriptase, subunit A, domain 1"/>
    <property type="match status" value="1"/>
</dbReference>
<evidence type="ECO:0000313" key="1">
    <source>
        <dbReference type="EMBL" id="KAJ8384801.1"/>
    </source>
</evidence>
<dbReference type="PANTHER" id="PTHR24559">
    <property type="entry name" value="TRANSPOSON TY3-I GAG-POL POLYPROTEIN"/>
    <property type="match status" value="1"/>
</dbReference>
<dbReference type="Proteomes" id="UP001221898">
    <property type="component" value="Unassembled WGS sequence"/>
</dbReference>
<dbReference type="PANTHER" id="PTHR24559:SF435">
    <property type="entry name" value="RIBONUCLEASE H"/>
    <property type="match status" value="1"/>
</dbReference>
<dbReference type="AlphaFoldDB" id="A0AAD7RL78"/>
<sequence length="89" mass="9924">MEETEAKIHKMAAAGIIQPFNSPCVSPAMLMRKNLRFCIDYHRLNDVTRKDSCLLPHINDALDSVAGSTWFSMLDLASGYWQVPLSPSA</sequence>
<evidence type="ECO:0000313" key="2">
    <source>
        <dbReference type="Proteomes" id="UP001221898"/>
    </source>
</evidence>
<dbReference type="InterPro" id="IPR043502">
    <property type="entry name" value="DNA/RNA_pol_sf"/>
</dbReference>
<keyword evidence="2" id="KW-1185">Reference proteome</keyword>
<reference evidence="1" key="1">
    <citation type="journal article" date="2023" name="Science">
        <title>Genome structures resolve the early diversification of teleost fishes.</title>
        <authorList>
            <person name="Parey E."/>
            <person name="Louis A."/>
            <person name="Montfort J."/>
            <person name="Bouchez O."/>
            <person name="Roques C."/>
            <person name="Iampietro C."/>
            <person name="Lluch J."/>
            <person name="Castinel A."/>
            <person name="Donnadieu C."/>
            <person name="Desvignes T."/>
            <person name="Floi Bucao C."/>
            <person name="Jouanno E."/>
            <person name="Wen M."/>
            <person name="Mejri S."/>
            <person name="Dirks R."/>
            <person name="Jansen H."/>
            <person name="Henkel C."/>
            <person name="Chen W.J."/>
            <person name="Zahm M."/>
            <person name="Cabau C."/>
            <person name="Klopp C."/>
            <person name="Thompson A.W."/>
            <person name="Robinson-Rechavi M."/>
            <person name="Braasch I."/>
            <person name="Lecointre G."/>
            <person name="Bobe J."/>
            <person name="Postlethwait J.H."/>
            <person name="Berthelot C."/>
            <person name="Roest Crollius H."/>
            <person name="Guiguen Y."/>
        </authorList>
    </citation>
    <scope>NUCLEOTIDE SEQUENCE</scope>
    <source>
        <strain evidence="1">NC1722</strain>
    </source>
</reference>
<proteinExistence type="predicted"/>
<gene>
    <name evidence="1" type="ORF">AAFF_G00197880</name>
</gene>
<comment type="caution">
    <text evidence="1">The sequence shown here is derived from an EMBL/GenBank/DDBJ whole genome shotgun (WGS) entry which is preliminary data.</text>
</comment>
<organism evidence="1 2">
    <name type="scientific">Aldrovandia affinis</name>
    <dbReference type="NCBI Taxonomy" id="143900"/>
    <lineage>
        <taxon>Eukaryota</taxon>
        <taxon>Metazoa</taxon>
        <taxon>Chordata</taxon>
        <taxon>Craniata</taxon>
        <taxon>Vertebrata</taxon>
        <taxon>Euteleostomi</taxon>
        <taxon>Actinopterygii</taxon>
        <taxon>Neopterygii</taxon>
        <taxon>Teleostei</taxon>
        <taxon>Notacanthiformes</taxon>
        <taxon>Halosauridae</taxon>
        <taxon>Aldrovandia</taxon>
    </lineage>
</organism>
<dbReference type="InterPro" id="IPR043128">
    <property type="entry name" value="Rev_trsase/Diguanyl_cyclase"/>
</dbReference>
<accession>A0AAD7RL78</accession>
<name>A0AAD7RL78_9TELE</name>
<dbReference type="InterPro" id="IPR053134">
    <property type="entry name" value="RNA-dir_DNA_polymerase"/>
</dbReference>
<evidence type="ECO:0008006" key="3">
    <source>
        <dbReference type="Google" id="ProtNLM"/>
    </source>
</evidence>
<dbReference type="EMBL" id="JAINUG010000264">
    <property type="protein sequence ID" value="KAJ8384801.1"/>
    <property type="molecule type" value="Genomic_DNA"/>
</dbReference>